<dbReference type="RefSeq" id="WP_012947616.1">
    <property type="nucleotide sequence ID" value="NC_013757.1"/>
</dbReference>
<dbReference type="InterPro" id="IPR036390">
    <property type="entry name" value="WH_DNA-bd_sf"/>
</dbReference>
<evidence type="ECO:0000256" key="1">
    <source>
        <dbReference type="ARBA" id="ARBA00023015"/>
    </source>
</evidence>
<evidence type="ECO:0000256" key="3">
    <source>
        <dbReference type="ARBA" id="ARBA00023163"/>
    </source>
</evidence>
<feature type="region of interest" description="Disordered" evidence="4">
    <location>
        <begin position="1"/>
        <end position="22"/>
    </location>
</feature>
<evidence type="ECO:0000256" key="2">
    <source>
        <dbReference type="ARBA" id="ARBA00023125"/>
    </source>
</evidence>
<dbReference type="InterPro" id="IPR028978">
    <property type="entry name" value="Chorismate_lyase_/UTRA_dom_sf"/>
</dbReference>
<dbReference type="PANTHER" id="PTHR44846:SF1">
    <property type="entry name" value="MANNOSYL-D-GLYCERATE TRANSPORT_METABOLISM SYSTEM REPRESSOR MNGR-RELATED"/>
    <property type="match status" value="1"/>
</dbReference>
<dbReference type="STRING" id="526225.Gobs_1446"/>
<dbReference type="EMBL" id="CP001867">
    <property type="protein sequence ID" value="ADB74176.1"/>
    <property type="molecule type" value="Genomic_DNA"/>
</dbReference>
<keyword evidence="2" id="KW-0238">DNA-binding</keyword>
<evidence type="ECO:0000256" key="4">
    <source>
        <dbReference type="SAM" id="MobiDB-lite"/>
    </source>
</evidence>
<dbReference type="Pfam" id="PF00392">
    <property type="entry name" value="GntR"/>
    <property type="match status" value="1"/>
</dbReference>
<evidence type="ECO:0000313" key="6">
    <source>
        <dbReference type="EMBL" id="ADB74176.1"/>
    </source>
</evidence>
<dbReference type="GO" id="GO:0003677">
    <property type="term" value="F:DNA binding"/>
    <property type="evidence" value="ECO:0007669"/>
    <property type="project" value="UniProtKB-KW"/>
</dbReference>
<feature type="region of interest" description="Disordered" evidence="4">
    <location>
        <begin position="90"/>
        <end position="109"/>
    </location>
</feature>
<dbReference type="Proteomes" id="UP000001382">
    <property type="component" value="Chromosome"/>
</dbReference>
<dbReference type="InterPro" id="IPR011663">
    <property type="entry name" value="UTRA"/>
</dbReference>
<dbReference type="Gene3D" id="1.10.10.10">
    <property type="entry name" value="Winged helix-like DNA-binding domain superfamily/Winged helix DNA-binding domain"/>
    <property type="match status" value="1"/>
</dbReference>
<reference evidence="6 8" key="1">
    <citation type="journal article" date="2010" name="Stand. Genomic Sci.">
        <title>Complete genome sequence of Geodermatophilus obscurus type strain (G-20).</title>
        <authorList>
            <person name="Ivanova N."/>
            <person name="Sikorski J."/>
            <person name="Jando M."/>
            <person name="Munk C."/>
            <person name="Lapidus A."/>
            <person name="Glavina Del Rio T."/>
            <person name="Copeland A."/>
            <person name="Tice H."/>
            <person name="Cheng J.-F."/>
            <person name="Lucas S."/>
            <person name="Chen F."/>
            <person name="Nolan M."/>
            <person name="Bruce D."/>
            <person name="Goodwin L."/>
            <person name="Pitluck S."/>
            <person name="Mavromatis K."/>
            <person name="Mikhailova N."/>
            <person name="Pati A."/>
            <person name="Chen A."/>
            <person name="Palaniappan K."/>
            <person name="Land M."/>
            <person name="Hauser L."/>
            <person name="Chang Y.-J."/>
            <person name="Jeffries C.D."/>
            <person name="Meincke L."/>
            <person name="Brettin T."/>
            <person name="Detter J.C."/>
            <person name="Detter J.C."/>
            <person name="Rohde M."/>
            <person name="Goeker M."/>
            <person name="Bristow J."/>
            <person name="Eisen J.A."/>
            <person name="Markowitz V."/>
            <person name="Hugenholtz P."/>
            <person name="Kyrpides N.C."/>
            <person name="Klenk H.-P."/>
        </authorList>
    </citation>
    <scope>NUCLEOTIDE SEQUENCE [LARGE SCALE GENOMIC DNA]</scope>
    <source>
        <strain evidence="8">ATCC 25078 / DSM 43160 / JCM 3152 / KCC A-0152 / KCTC 9177 / NBRC 13315 / NRRL B-3577 / G-20</strain>
        <strain evidence="6">DSM 43160</strain>
    </source>
</reference>
<dbReference type="SUPFAM" id="SSF64288">
    <property type="entry name" value="Chorismate lyase-like"/>
    <property type="match status" value="1"/>
</dbReference>
<dbReference type="KEGG" id="gob:Gobs_1446"/>
<dbReference type="GO" id="GO:0003700">
    <property type="term" value="F:DNA-binding transcription factor activity"/>
    <property type="evidence" value="ECO:0007669"/>
    <property type="project" value="InterPro"/>
</dbReference>
<dbReference type="HOGENOM" id="CLU_063236_2_1_11"/>
<proteinExistence type="predicted"/>
<keyword evidence="8" id="KW-1185">Reference proteome</keyword>
<protein>
    <submittedName>
        <fullName evidence="6">Transcriptional regulator, GntR family</fullName>
    </submittedName>
</protein>
<keyword evidence="1" id="KW-0805">Transcription regulation</keyword>
<sequence length="290" mass="31513">MSVEGSMASEVTDDVPPPLELGRAAGAPLYAQIRDALRHQIDSHSLPPGAPLPTEEALQARYGVSRSVVRQALGDLADLGLIVRQRGRGSVVAPRPEHRRRADRAGGLRQQVEASGHHLRTEIVELAVDEAPSAAAAALGVTDTWRLERIRRVEDEPLVFMRTWLPRELFPHLSAEDLDGGSLHDWMRARGVEPQGGPRQLQAVPADEAVAAHLDLGVGVPVLLLQGVTRDEYGRGLEWFTAWHRPDTVFDVDAHVRPRSPGAGGGEELGRVRELVQELALLLGTQSPQA</sequence>
<evidence type="ECO:0000313" key="8">
    <source>
        <dbReference type="Proteomes" id="UP000001382"/>
    </source>
</evidence>
<dbReference type="SMART" id="SM00866">
    <property type="entry name" value="UTRA"/>
    <property type="match status" value="1"/>
</dbReference>
<dbReference type="CDD" id="cd07377">
    <property type="entry name" value="WHTH_GntR"/>
    <property type="match status" value="1"/>
</dbReference>
<organism evidence="6 8">
    <name type="scientific">Geodermatophilus obscurus (strain ATCC 25078 / DSM 43160 / JCM 3152 / CCUG 61914 / KCC A-0152 / KCTC 9177 / NBRC 13315 / NRRL B-3577 / G-20)</name>
    <dbReference type="NCBI Taxonomy" id="526225"/>
    <lineage>
        <taxon>Bacteria</taxon>
        <taxon>Bacillati</taxon>
        <taxon>Actinomycetota</taxon>
        <taxon>Actinomycetes</taxon>
        <taxon>Geodermatophilales</taxon>
        <taxon>Geodermatophilaceae</taxon>
        <taxon>Geodermatophilus</taxon>
    </lineage>
</organism>
<keyword evidence="3" id="KW-0804">Transcription</keyword>
<feature type="domain" description="HTH gntR-type" evidence="5">
    <location>
        <begin position="27"/>
        <end position="95"/>
    </location>
</feature>
<dbReference type="KEGG" id="gob:Gobs_2024"/>
<dbReference type="GO" id="GO:0045892">
    <property type="term" value="P:negative regulation of DNA-templated transcription"/>
    <property type="evidence" value="ECO:0007669"/>
    <property type="project" value="TreeGrafter"/>
</dbReference>
<dbReference type="PRINTS" id="PR00035">
    <property type="entry name" value="HTHGNTR"/>
</dbReference>
<dbReference type="AlphaFoldDB" id="D2SC08"/>
<dbReference type="EMBL" id="CP001867">
    <property type="protein sequence ID" value="ADB74713.1"/>
    <property type="molecule type" value="Genomic_DNA"/>
</dbReference>
<dbReference type="PANTHER" id="PTHR44846">
    <property type="entry name" value="MANNOSYL-D-GLYCERATE TRANSPORT/METABOLISM SYSTEM REPRESSOR MNGR-RELATED"/>
    <property type="match status" value="1"/>
</dbReference>
<dbReference type="Gene3D" id="3.40.1410.10">
    <property type="entry name" value="Chorismate lyase-like"/>
    <property type="match status" value="1"/>
</dbReference>
<dbReference type="SMART" id="SM00345">
    <property type="entry name" value="HTH_GNTR"/>
    <property type="match status" value="1"/>
</dbReference>
<gene>
    <name evidence="6" type="ordered locus">Gobs_1446</name>
    <name evidence="7" type="ordered locus">Gobs_2024</name>
</gene>
<evidence type="ECO:0000313" key="7">
    <source>
        <dbReference type="EMBL" id="ADB74713.1"/>
    </source>
</evidence>
<dbReference type="OrthoDB" id="3194402at2"/>
<reference evidence="8" key="2">
    <citation type="submission" date="2010-01" db="EMBL/GenBank/DDBJ databases">
        <title>The complete genome of Geodermatophilus obscurus DSM 43160.</title>
        <authorList>
            <consortium name="US DOE Joint Genome Institute (JGI-PGF)"/>
            <person name="Lucas S."/>
            <person name="Copeland A."/>
            <person name="Lapidus A."/>
            <person name="Glavina del Rio T."/>
            <person name="Dalin E."/>
            <person name="Tice H."/>
            <person name="Bruce D."/>
            <person name="Goodwin L."/>
            <person name="Pitluck S."/>
            <person name="Kyrpides N."/>
            <person name="Mavromatis K."/>
            <person name="Ivanova N."/>
            <person name="Munk A.C."/>
            <person name="Brettin T."/>
            <person name="Detter J.C."/>
            <person name="Han C."/>
            <person name="Larimer F."/>
            <person name="Land M."/>
            <person name="Hauser L."/>
            <person name="Markowitz V."/>
            <person name="Cheng J.-F."/>
            <person name="Hugenholtz P."/>
            <person name="Woyke T."/>
            <person name="Wu D."/>
            <person name="Jando M."/>
            <person name="Schneider S."/>
            <person name="Klenk H.-P."/>
            <person name="Eisen J.A."/>
        </authorList>
    </citation>
    <scope>NUCLEOTIDE SEQUENCE [LARGE SCALE GENOMIC DNA]</scope>
    <source>
        <strain evidence="8">ATCC 25078 / DSM 43160 / JCM 3152 / KCC A-0152 / KCTC 9177 / NBRC 13315 / NRRL B-3577 / G-20</strain>
    </source>
</reference>
<accession>D2SC08</accession>
<dbReference type="PROSITE" id="PS50949">
    <property type="entry name" value="HTH_GNTR"/>
    <property type="match status" value="1"/>
</dbReference>
<name>D2SC08_GEOOG</name>
<dbReference type="InterPro" id="IPR050679">
    <property type="entry name" value="Bact_HTH_transcr_reg"/>
</dbReference>
<evidence type="ECO:0000259" key="5">
    <source>
        <dbReference type="PROSITE" id="PS50949"/>
    </source>
</evidence>
<dbReference type="Pfam" id="PF07702">
    <property type="entry name" value="UTRA"/>
    <property type="match status" value="1"/>
</dbReference>
<dbReference type="eggNOG" id="COG2188">
    <property type="taxonomic scope" value="Bacteria"/>
</dbReference>
<dbReference type="SUPFAM" id="SSF46785">
    <property type="entry name" value="Winged helix' DNA-binding domain"/>
    <property type="match status" value="1"/>
</dbReference>
<dbReference type="InterPro" id="IPR036388">
    <property type="entry name" value="WH-like_DNA-bd_sf"/>
</dbReference>
<dbReference type="InterPro" id="IPR000524">
    <property type="entry name" value="Tscrpt_reg_HTH_GntR"/>
</dbReference>